<dbReference type="AlphaFoldDB" id="A0A7S4M161"/>
<keyword evidence="1" id="KW-0175">Coiled coil</keyword>
<organism evidence="3">
    <name type="scientific">Guillardia theta</name>
    <name type="common">Cryptophyte</name>
    <name type="synonym">Cryptomonas phi</name>
    <dbReference type="NCBI Taxonomy" id="55529"/>
    <lineage>
        <taxon>Eukaryota</taxon>
        <taxon>Cryptophyceae</taxon>
        <taxon>Pyrenomonadales</taxon>
        <taxon>Geminigeraceae</taxon>
        <taxon>Guillardia</taxon>
    </lineage>
</organism>
<dbReference type="EMBL" id="HBKN01003561">
    <property type="protein sequence ID" value="CAE2193701.1"/>
    <property type="molecule type" value="Transcribed_RNA"/>
</dbReference>
<dbReference type="SUPFAM" id="SSF50729">
    <property type="entry name" value="PH domain-like"/>
    <property type="match status" value="1"/>
</dbReference>
<proteinExistence type="predicted"/>
<name>A0A7S4M161_GUITH</name>
<feature type="compositionally biased region" description="Basic and acidic residues" evidence="2">
    <location>
        <begin position="225"/>
        <end position="242"/>
    </location>
</feature>
<gene>
    <name evidence="3" type="ORF">GTHE00462_LOCUS3012</name>
</gene>
<evidence type="ECO:0000256" key="1">
    <source>
        <dbReference type="SAM" id="Coils"/>
    </source>
</evidence>
<feature type="region of interest" description="Disordered" evidence="2">
    <location>
        <begin position="221"/>
        <end position="249"/>
    </location>
</feature>
<evidence type="ECO:0000256" key="2">
    <source>
        <dbReference type="SAM" id="MobiDB-lite"/>
    </source>
</evidence>
<reference evidence="3" key="1">
    <citation type="submission" date="2021-01" db="EMBL/GenBank/DDBJ databases">
        <authorList>
            <person name="Corre E."/>
            <person name="Pelletier E."/>
            <person name="Niang G."/>
            <person name="Scheremetjew M."/>
            <person name="Finn R."/>
            <person name="Kale V."/>
            <person name="Holt S."/>
            <person name="Cochrane G."/>
            <person name="Meng A."/>
            <person name="Brown T."/>
            <person name="Cohen L."/>
        </authorList>
    </citation>
    <scope>NUCLEOTIDE SEQUENCE</scope>
    <source>
        <strain evidence="3">CCMP 2712</strain>
    </source>
</reference>
<dbReference type="Gene3D" id="2.30.29.30">
    <property type="entry name" value="Pleckstrin-homology domain (PH domain)/Phosphotyrosine-binding domain (PTB)"/>
    <property type="match status" value="1"/>
</dbReference>
<dbReference type="InterPro" id="IPR011993">
    <property type="entry name" value="PH-like_dom_sf"/>
</dbReference>
<evidence type="ECO:0000313" key="3">
    <source>
        <dbReference type="EMBL" id="CAE2193701.1"/>
    </source>
</evidence>
<accession>A0A7S4M161</accession>
<feature type="coiled-coil region" evidence="1">
    <location>
        <begin position="28"/>
        <end position="55"/>
    </location>
</feature>
<evidence type="ECO:0008006" key="4">
    <source>
        <dbReference type="Google" id="ProtNLM"/>
    </source>
</evidence>
<protein>
    <recommendedName>
        <fullName evidence="4">PH domain-containing protein</fullName>
    </recommendedName>
</protein>
<sequence length="376" mass="43580">MASPIPSRIPRPASTENFMSDREVVRLLNELHLEKIRAETRASNLQAQIEDLHKRLDTVSGYVVSDSESNADGSEYSRSVDNQIQDLEEVGSELDNFIRLRSYILHMQEGASLLLWREDGLQLCWFWLDKECKSLNWDFDEQDLGGGVEGMTGDSLLLERIIDIVPLGAGPDQLTDNPTDSSFTIIHDGGKLDIVAPTSLDFQVWYFGLAFATRLRMNAVEDVQDSSRDERDRMNEDHEIHSPSRMKRSSVQFLDTEADKNHDSPEVENLMTKMEEQRRLIEQLQRENQALKEVRRNKDEAISRLLKDLQAAENRSWENMQEGKTPATSQESDSHWHHREIYRVRQRNSKLQQILQVKQKTVREMWFLLKEMTAHS</sequence>
<feature type="region of interest" description="Disordered" evidence="2">
    <location>
        <begin position="314"/>
        <end position="336"/>
    </location>
</feature>